<keyword evidence="3" id="KW-1185">Reference proteome</keyword>
<dbReference type="InterPro" id="IPR007438">
    <property type="entry name" value="DUF488"/>
</dbReference>
<dbReference type="Pfam" id="PF04343">
    <property type="entry name" value="DUF488"/>
    <property type="match status" value="1"/>
</dbReference>
<dbReference type="AlphaFoldDB" id="I4EKK6"/>
<dbReference type="InterPro" id="IPR054335">
    <property type="entry name" value="DuOB_dom"/>
</dbReference>
<dbReference type="Proteomes" id="UP000004221">
    <property type="component" value="Unassembled WGS sequence"/>
</dbReference>
<feature type="domain" description="Dual OB-containing" evidence="1">
    <location>
        <begin position="13"/>
        <end position="227"/>
    </location>
</feature>
<accession>I4EKK6</accession>
<proteinExistence type="predicted"/>
<organism evidence="2 3">
    <name type="scientific">Nitrolancea hollandica Lb</name>
    <dbReference type="NCBI Taxonomy" id="1129897"/>
    <lineage>
        <taxon>Bacteria</taxon>
        <taxon>Pseudomonadati</taxon>
        <taxon>Thermomicrobiota</taxon>
        <taxon>Thermomicrobia</taxon>
        <taxon>Sphaerobacterales</taxon>
        <taxon>Sphaerobacterineae</taxon>
        <taxon>Sphaerobacteraceae</taxon>
        <taxon>Nitrolancea</taxon>
    </lineage>
</organism>
<sequence length="445" mass="50531">MGIRPIQAPSIRKRIVILANSFKHQGRCIAGRIVSVRPNGSLDVGDWVRPVSELGTGQLSEDHYRLQNGGLAKILDIVDVPCLKKQNDPVQPENWIVGMNNPWSRIGSLGVARISNLVENPQNLWLEPEGRTDRISARHVAIHPPKQSLYLLDLDECNIKRDARGGYRLHFTYNGTDYSLKITDPLFEPQFEARTVGRSEGPMKKVVVCVSLGVLYEGYHYKLVASVIQPMATRSLFTVGHSSLSIEEFIALLKQHNVEAIADVRSKPFSRRFPHFSQKPLQNALRNTGIQYVFLGKELGARRDEQETYEHGQARYERIAECVAFRDGLQRVMNGTAKYRIALMCAEKDPLACHRTILVCRHLRDFGFNISHILSNGRTETHAAAERRLMAEERISLNQMDFFDSELEGDSPIDRAYASRGDKIAFRIGEPADEDFYDRVYTEKR</sequence>
<dbReference type="Pfam" id="PF22557">
    <property type="entry name" value="DuOB"/>
    <property type="match status" value="1"/>
</dbReference>
<evidence type="ECO:0000259" key="1">
    <source>
        <dbReference type="Pfam" id="PF22557"/>
    </source>
</evidence>
<dbReference type="PANTHER" id="PTHR39337">
    <property type="entry name" value="BLR5642 PROTEIN"/>
    <property type="match status" value="1"/>
</dbReference>
<evidence type="ECO:0000313" key="3">
    <source>
        <dbReference type="Proteomes" id="UP000004221"/>
    </source>
</evidence>
<comment type="caution">
    <text evidence="2">The sequence shown here is derived from an EMBL/GenBank/DDBJ whole genome shotgun (WGS) entry which is preliminary data.</text>
</comment>
<dbReference type="RefSeq" id="WP_008479968.1">
    <property type="nucleotide sequence ID" value="NZ_CAGS01000409.1"/>
</dbReference>
<reference evidence="2 3" key="1">
    <citation type="journal article" date="2012" name="ISME J.">
        <title>Nitrification expanded: discovery, physiology and genomics of a nitrite-oxidizing bacterium from the phylum Chloroflexi.</title>
        <authorList>
            <person name="Sorokin D.Y."/>
            <person name="Lucker S."/>
            <person name="Vejmelkova D."/>
            <person name="Kostrikina N.A."/>
            <person name="Kleerebezem R."/>
            <person name="Rijpstra W.I."/>
            <person name="Damste J.S."/>
            <person name="Le Paslier D."/>
            <person name="Muyzer G."/>
            <person name="Wagner M."/>
            <person name="van Loosdrecht M.C."/>
            <person name="Daims H."/>
        </authorList>
    </citation>
    <scope>NUCLEOTIDE SEQUENCE [LARGE SCALE GENOMIC DNA]</scope>
    <source>
        <strain evidence="3">none</strain>
    </source>
</reference>
<protein>
    <recommendedName>
        <fullName evidence="1">Dual OB-containing domain-containing protein</fullName>
    </recommendedName>
</protein>
<name>I4EKK6_9BACT</name>
<dbReference type="PANTHER" id="PTHR39337:SF1">
    <property type="entry name" value="BLR5642 PROTEIN"/>
    <property type="match status" value="1"/>
</dbReference>
<dbReference type="EMBL" id="CAGS01000409">
    <property type="protein sequence ID" value="CCF85218.1"/>
    <property type="molecule type" value="Genomic_DNA"/>
</dbReference>
<evidence type="ECO:0000313" key="2">
    <source>
        <dbReference type="EMBL" id="CCF85218.1"/>
    </source>
</evidence>
<gene>
    <name evidence="2" type="ORF">NITHO_4670005</name>
</gene>